<dbReference type="PANTHER" id="PTHR35671:SF1">
    <property type="entry name" value="PROTEIN TOPAZ1"/>
    <property type="match status" value="1"/>
</dbReference>
<feature type="compositionally biased region" description="Basic residues" evidence="8">
    <location>
        <begin position="41"/>
        <end position="51"/>
    </location>
</feature>
<evidence type="ECO:0000256" key="7">
    <source>
        <dbReference type="ARBA" id="ARBA00031943"/>
    </source>
</evidence>
<comment type="function">
    <text evidence="1">Important for normal spermatogenesis and male fertility. Specifically required for progression to the post-meiotic stages of spermatocyte development. Seems to be necessary for normal expression levels of a number of testis-expressed gene transcripts, although its role in this process is unclear.</text>
</comment>
<evidence type="ECO:0000256" key="4">
    <source>
        <dbReference type="ARBA" id="ARBA00022490"/>
    </source>
</evidence>
<evidence type="ECO:0000313" key="10">
    <source>
        <dbReference type="EMBL" id="KAK4826566.1"/>
    </source>
</evidence>
<dbReference type="Proteomes" id="UP001333110">
    <property type="component" value="Unassembled WGS sequence"/>
</dbReference>
<evidence type="ECO:0000259" key="9">
    <source>
        <dbReference type="Pfam" id="PF14669"/>
    </source>
</evidence>
<feature type="compositionally biased region" description="Polar residues" evidence="8">
    <location>
        <begin position="173"/>
        <end position="182"/>
    </location>
</feature>
<comment type="caution">
    <text evidence="10">The sequence shown here is derived from an EMBL/GenBank/DDBJ whole genome shotgun (WGS) entry which is preliminary data.</text>
</comment>
<dbReference type="EMBL" id="JAUNZN010000002">
    <property type="protein sequence ID" value="KAK4826566.1"/>
    <property type="molecule type" value="Genomic_DNA"/>
</dbReference>
<proteinExistence type="predicted"/>
<sequence>MPQLRSGKVVTASEVKLADRMVTSPSSLGAGVGHEPEKKLVVKQHPRLAPKRKPEQPSSSCVQPAIISNVSCEQFAPLVPMQKEQGESSQRLPGKKTEGIQCRRAARSNKGAVLPISDAAVCEDWQAATTAAVTCWEETVRRGTGQGQQLFFSGATLQNKFSSGTERKEHSSEGLNLSSFQESLGSSGKKGKYSFKEIKLQIPSSEEEIESTERHGFSCLPEPEVLQPRKGTCSTEMKSTDSITILKMQISGLKKNLGTQESLSEPKPQEEVDTPEKLDECSLIGSKKPGTQEKGKRCLSKKGRTSLMKPKLQGRRERGRSALLGLHTQCPESKKGAVSLRKRGRNALVSQRLQRQSGQEQPTTRRKMRKCCMKEEQQSSNPQKGPDSLGESANEKWKAIEQDSGTQSVKKLKTNRNRSEDSKEKEPHYSKSPPVATLGGTQSKSFLCHPVTKKSGVQYKKRKSRIDQIKCLQNFSVTTAEKVRNVSAKCDAEHGRNALNHCTGFLCATEKNPFVRLEACSYINTFVKSSASGTTSSYKLSGFFHVAQDKRKHVFPDGTVEQSDRNCSTSRMQNERSCIKGGLLFNKEKTQNREGCFSSCQSENNNCLRGKKWNVGRKPRKKMKITEKSSVQNVFTDMANECSECELQTEAAVAMSSSFAVLGLNQKEVTLSASCDHTSNLHIGKNTHEAQNISVWRKNSTKLLAVEDGIKKTSELSVIAKGENSNSVAHHSAASSSLRVLAQVHDVSNCHKSKTDKKLNKVNKKLQQFTCQRTVPMTGKNVWPFESCARTCEWVHKNHGSISEGKRLLRAAFKESCDKSSVKGVGNSAVTGNLRQLDLHASLAEINRESTCKIMDPNAVCLTSLETPESSSMDIYETLRMSNENVESPVDMNRSAVAFNHDDVQEVKATLNFTTKQKDKNDGAVTKRNLSVTVHSGTSTGDTNRINFSRKASVVNQTFSDLKLMKVLNTGNLTKFKIPLCRNKPESRKLESVRSFERRSCSPLEPLDSTSVSRKQKTGEETFLVNSEQQPFPVASDATSTGSVKKKVGEINSKDFQHDGSANVSNEMSVIPEHFSLYPHPFLDRQLESSVPDFRGTECVLKSDFPVHSWNAVDHPVALEINNESKSRGNLSQHRSQNFPDILEAYEEDVLVIDVIQDDPDLFGTSNEEELALADCENCPVKTSYTGICIKDKKQDLKPEYPVKSENRDSVDDNFRHITVQESGMSNDPENSCDWVLKAEDIKTHNSSRGSSPLGGVTEDFLEEGQLRELDELLKSFDVDEKASHSVQRILEMIELPRKYCRFYFMTLRGCERAKCWFWHVPEQGDEKVCMAILRTYISIKESGLLKRAVQIFVKYYREVTPGVDFASQVLNDLLISLLKNCLLREVFQILNVTVRISTLPAVHVLLKVFEHVASLNIRDAVPTLISTFCKLIDAGMLLEFEHFDYIIKVLHQLQVSSEEINIVLNIKSRFQERNLEKNWLFDFNLAVAEIQHCKEKSDWTKLGALYVNARTGCEDFDDLQKLSLCIAEILTRGSETDRPGVPFCDFADAVIKNSQHNEADRIFIGRIGISVMYFYHKVLQWIKGRKVLDKLHELQIRFTVLKGLIGAERLASRCQIVNKAAEIFLKTGSLDGATWVLRESEWTTNAPLWPCDKVDILNRRNLLRTLVHKYLRKSLYRQAFEVLQNLPGFQNHSDTVDVSQYSCLFNKLINACFESKNLGVSSSAVDFMLSKNIAIDFFLLRGLITALGRSSLWSKARTYYKSALTLGCYPPLQGNLYHKLLMIPSYLSEVEMLLAIEIFLVSNASDIQSPMAASQTLQIILKRCEDQTVQTNSDYQAAVERLILAARVSDPKLFLKHMTMNVNMEEVYSLELTSALKWLQENMKWAGKLSCEDIVPSVCPLDLNFLTPKTQTGDVKRTRVPG</sequence>
<dbReference type="InterPro" id="IPR011990">
    <property type="entry name" value="TPR-like_helical_dom_sf"/>
</dbReference>
<evidence type="ECO:0000256" key="5">
    <source>
        <dbReference type="ARBA" id="ARBA00022782"/>
    </source>
</evidence>
<feature type="compositionally biased region" description="Polar residues" evidence="8">
    <location>
        <begin position="348"/>
        <end position="362"/>
    </location>
</feature>
<gene>
    <name evidence="10" type="ORF">QYF61_010131</name>
</gene>
<name>A0AAN7PPX4_MYCAM</name>
<feature type="region of interest" description="Disordered" evidence="8">
    <location>
        <begin position="162"/>
        <end position="189"/>
    </location>
</feature>
<evidence type="ECO:0000256" key="8">
    <source>
        <dbReference type="SAM" id="MobiDB-lite"/>
    </source>
</evidence>
<feature type="region of interest" description="Disordered" evidence="8">
    <location>
        <begin position="257"/>
        <end position="438"/>
    </location>
</feature>
<evidence type="ECO:0000256" key="6">
    <source>
        <dbReference type="ARBA" id="ARBA00022871"/>
    </source>
</evidence>
<keyword evidence="4" id="KW-0963">Cytoplasm</keyword>
<evidence type="ECO:0000256" key="2">
    <source>
        <dbReference type="ARBA" id="ARBA00004514"/>
    </source>
</evidence>
<dbReference type="Gene3D" id="1.25.40.10">
    <property type="entry name" value="Tetratricopeptide repeat domain"/>
    <property type="match status" value="1"/>
</dbReference>
<dbReference type="GO" id="GO:0048137">
    <property type="term" value="P:spermatocyte division"/>
    <property type="evidence" value="ECO:0007669"/>
    <property type="project" value="TreeGrafter"/>
</dbReference>
<reference evidence="10 11" key="1">
    <citation type="journal article" date="2023" name="J. Hered.">
        <title>Chromosome-level genome of the wood stork (Mycteria americana) provides insight into avian chromosome evolution.</title>
        <authorList>
            <person name="Flamio R. Jr."/>
            <person name="Ramstad K.M."/>
        </authorList>
    </citation>
    <scope>NUCLEOTIDE SEQUENCE [LARGE SCALE GENOMIC DNA]</scope>
    <source>
        <strain evidence="10">JAX WOST 10</strain>
    </source>
</reference>
<comment type="subcellular location">
    <subcellularLocation>
        <location evidence="2">Cytoplasm</location>
        <location evidence="2">Cytosol</location>
    </subcellularLocation>
</comment>
<dbReference type="Pfam" id="PF14669">
    <property type="entry name" value="Asp_Glu_race_2"/>
    <property type="match status" value="1"/>
</dbReference>
<evidence type="ECO:0000256" key="1">
    <source>
        <dbReference type="ARBA" id="ARBA00002132"/>
    </source>
</evidence>
<feature type="compositionally biased region" description="Basic and acidic residues" evidence="8">
    <location>
        <begin position="417"/>
        <end position="429"/>
    </location>
</feature>
<dbReference type="InterPro" id="IPR029435">
    <property type="entry name" value="TOPAZ1_dom"/>
</dbReference>
<protein>
    <recommendedName>
        <fullName evidence="3">Protein TOPAZ1</fullName>
    </recommendedName>
    <alternativeName>
        <fullName evidence="7">Testis- and ovary-specific PAZ domain-containing protein 1</fullName>
    </alternativeName>
</protein>
<feature type="domain" description="Protein TOPAZ1" evidence="9">
    <location>
        <begin position="1491"/>
        <end position="1665"/>
    </location>
</feature>
<dbReference type="GO" id="GO:0005829">
    <property type="term" value="C:cytosol"/>
    <property type="evidence" value="ECO:0007669"/>
    <property type="project" value="UniProtKB-SubCell"/>
</dbReference>
<keyword evidence="11" id="KW-1185">Reference proteome</keyword>
<dbReference type="InterPro" id="IPR038952">
    <property type="entry name" value="TOPAZ1"/>
</dbReference>
<evidence type="ECO:0000313" key="11">
    <source>
        <dbReference type="Proteomes" id="UP001333110"/>
    </source>
</evidence>
<dbReference type="PANTHER" id="PTHR35671">
    <property type="entry name" value="PROTEIN TOPAZ1"/>
    <property type="match status" value="1"/>
</dbReference>
<accession>A0AAN7PPX4</accession>
<evidence type="ECO:0000256" key="3">
    <source>
        <dbReference type="ARBA" id="ARBA00016464"/>
    </source>
</evidence>
<feature type="region of interest" description="Disordered" evidence="8">
    <location>
        <begin position="24"/>
        <end position="60"/>
    </location>
</feature>
<dbReference type="GO" id="GO:0030154">
    <property type="term" value="P:cell differentiation"/>
    <property type="evidence" value="ECO:0007669"/>
    <property type="project" value="UniProtKB-KW"/>
</dbReference>
<organism evidence="10 11">
    <name type="scientific">Mycteria americana</name>
    <name type="common">Wood stork</name>
    <dbReference type="NCBI Taxonomy" id="33587"/>
    <lineage>
        <taxon>Eukaryota</taxon>
        <taxon>Metazoa</taxon>
        <taxon>Chordata</taxon>
        <taxon>Craniata</taxon>
        <taxon>Vertebrata</taxon>
        <taxon>Euteleostomi</taxon>
        <taxon>Archelosauria</taxon>
        <taxon>Archosauria</taxon>
        <taxon>Dinosauria</taxon>
        <taxon>Saurischia</taxon>
        <taxon>Theropoda</taxon>
        <taxon>Coelurosauria</taxon>
        <taxon>Aves</taxon>
        <taxon>Neognathae</taxon>
        <taxon>Neoaves</taxon>
        <taxon>Aequornithes</taxon>
        <taxon>Ciconiiformes</taxon>
        <taxon>Ciconiidae</taxon>
        <taxon>Mycteria</taxon>
    </lineage>
</organism>
<keyword evidence="6" id="KW-0744">Spermatogenesis</keyword>
<feature type="compositionally biased region" description="Basic and acidic residues" evidence="8">
    <location>
        <begin position="267"/>
        <end position="280"/>
    </location>
</feature>
<keyword evidence="5" id="KW-0221">Differentiation</keyword>